<feature type="compositionally biased region" description="Low complexity" evidence="1">
    <location>
        <begin position="369"/>
        <end position="379"/>
    </location>
</feature>
<dbReference type="InterPro" id="IPR012486">
    <property type="entry name" value="Far11/STRP_N"/>
</dbReference>
<accession>A0A3M7SID9</accession>
<dbReference type="GO" id="GO:0005829">
    <property type="term" value="C:cytosol"/>
    <property type="evidence" value="ECO:0007669"/>
    <property type="project" value="TreeGrafter"/>
</dbReference>
<dbReference type="InterPro" id="IPR040185">
    <property type="entry name" value="Far11/STRP"/>
</dbReference>
<feature type="compositionally biased region" description="Low complexity" evidence="1">
    <location>
        <begin position="396"/>
        <end position="406"/>
    </location>
</feature>
<dbReference type="Proteomes" id="UP000276133">
    <property type="component" value="Unassembled WGS sequence"/>
</dbReference>
<feature type="compositionally biased region" description="Polar residues" evidence="1">
    <location>
        <begin position="328"/>
        <end position="345"/>
    </location>
</feature>
<feature type="region of interest" description="Disordered" evidence="1">
    <location>
        <begin position="316"/>
        <end position="345"/>
    </location>
</feature>
<protein>
    <submittedName>
        <fullName evidence="3">Striatin-interacting 2</fullName>
    </submittedName>
</protein>
<dbReference type="SMART" id="SM01292">
    <property type="entry name" value="N1221"/>
    <property type="match status" value="1"/>
</dbReference>
<dbReference type="Pfam" id="PF07923">
    <property type="entry name" value="N1221"/>
    <property type="match status" value="1"/>
</dbReference>
<comment type="caution">
    <text evidence="3">The sequence shown here is derived from an EMBL/GenBank/DDBJ whole genome shotgun (WGS) entry which is preliminary data.</text>
</comment>
<dbReference type="EMBL" id="REGN01001331">
    <property type="protein sequence ID" value="RNA35377.1"/>
    <property type="molecule type" value="Genomic_DNA"/>
</dbReference>
<sequence length="610" mass="70381">MKDSGRKNRRDSENSAEVPDFHFDYSDSDTLEVELAEWYTYSEEPEFLWNLNSFKNLLNKNYPNKKWKDLNQKEKKSHILRLIEYTDVDHKQARDDACRSILYLCQGTFDEVENLQEYHANLVENVSLLYQCDIFNVFMELFIFEINNISENVLADSKYAPSIADNVDVRVILSVLYTILEVVRLYESEVDARRLSASDHYAQNYQHIKHQLKSELNKPILKIDQLLSVYLFQLINKFCNQNVVFLPIKKIILFLWKVLLFTLGGLDEAFRLKNEYRKLFNLAEIAENPKEIMSQMTPATPPPNPVDIANEIQLNNPNSSYKRKKNINDPNNYVNGLTKQTRGIDSDDLSLTSGINNSNGKLTQFGISTNNFATNSNETNESETGETDLDRKESQTNESESESNSETNRRPSSPPPLPSESQTKILEAANDAISIKINFNYQPKSLPWQPKVRISELESFLDQERKKFLGFGDLSNDLNTLVGLPNPIHESIRILRQHLYTSLSDEQIKLEENFLKYPLSTKEVIENASEFPAEVLFSSLLNNLPQYLICLLKILLTSIPQIRPKADSLQIMSDLFPEELSGSHYLTIKLGIDSNRHKVILIFLYFKDLF</sequence>
<feature type="domain" description="Far11/STRP N-terminal" evidence="2">
    <location>
        <begin position="18"/>
        <end position="421"/>
    </location>
</feature>
<reference evidence="3 4" key="1">
    <citation type="journal article" date="2018" name="Sci. Rep.">
        <title>Genomic signatures of local adaptation to the degree of environmental predictability in rotifers.</title>
        <authorList>
            <person name="Franch-Gras L."/>
            <person name="Hahn C."/>
            <person name="Garcia-Roger E.M."/>
            <person name="Carmona M.J."/>
            <person name="Serra M."/>
            <person name="Gomez A."/>
        </authorList>
    </citation>
    <scope>NUCLEOTIDE SEQUENCE [LARGE SCALE GENOMIC DNA]</scope>
    <source>
        <strain evidence="3">HYR1</strain>
    </source>
</reference>
<organism evidence="3 4">
    <name type="scientific">Brachionus plicatilis</name>
    <name type="common">Marine rotifer</name>
    <name type="synonym">Brachionus muelleri</name>
    <dbReference type="NCBI Taxonomy" id="10195"/>
    <lineage>
        <taxon>Eukaryota</taxon>
        <taxon>Metazoa</taxon>
        <taxon>Spiralia</taxon>
        <taxon>Gnathifera</taxon>
        <taxon>Rotifera</taxon>
        <taxon>Eurotatoria</taxon>
        <taxon>Monogononta</taxon>
        <taxon>Pseudotrocha</taxon>
        <taxon>Ploima</taxon>
        <taxon>Brachionidae</taxon>
        <taxon>Brachionus</taxon>
    </lineage>
</organism>
<dbReference type="GO" id="GO:0007010">
    <property type="term" value="P:cytoskeleton organization"/>
    <property type="evidence" value="ECO:0007669"/>
    <property type="project" value="TreeGrafter"/>
</dbReference>
<gene>
    <name evidence="3" type="ORF">BpHYR1_051847</name>
</gene>
<proteinExistence type="predicted"/>
<evidence type="ECO:0000256" key="1">
    <source>
        <dbReference type="SAM" id="MobiDB-lite"/>
    </source>
</evidence>
<dbReference type="STRING" id="10195.A0A3M7SID9"/>
<feature type="region of interest" description="Disordered" evidence="1">
    <location>
        <begin position="1"/>
        <end position="21"/>
    </location>
</feature>
<dbReference type="PANTHER" id="PTHR13239">
    <property type="entry name" value="PROTEIN REQUIRED FOR HYPHAL ANASTOMOSIS HAM-2"/>
    <property type="match status" value="1"/>
</dbReference>
<evidence type="ECO:0000313" key="3">
    <source>
        <dbReference type="EMBL" id="RNA35377.1"/>
    </source>
</evidence>
<feature type="region of interest" description="Disordered" evidence="1">
    <location>
        <begin position="369"/>
        <end position="421"/>
    </location>
</feature>
<dbReference type="AlphaFoldDB" id="A0A3M7SID9"/>
<name>A0A3M7SID9_BRAPC</name>
<keyword evidence="4" id="KW-1185">Reference proteome</keyword>
<dbReference type="OrthoDB" id="18234at2759"/>
<evidence type="ECO:0000259" key="2">
    <source>
        <dbReference type="SMART" id="SM01292"/>
    </source>
</evidence>
<dbReference type="PANTHER" id="PTHR13239:SF4">
    <property type="entry name" value="AT25231P"/>
    <property type="match status" value="1"/>
</dbReference>
<evidence type="ECO:0000313" key="4">
    <source>
        <dbReference type="Proteomes" id="UP000276133"/>
    </source>
</evidence>